<dbReference type="KEGG" id="ise:JBKA6_1294"/>
<gene>
    <name evidence="1" type="ORF">JBKA6_1294</name>
</gene>
<proteinExistence type="predicted"/>
<organism evidence="1 2">
    <name type="scientific">Ichthyobacterium seriolicida</name>
    <dbReference type="NCBI Taxonomy" id="242600"/>
    <lineage>
        <taxon>Bacteria</taxon>
        <taxon>Pseudomonadati</taxon>
        <taxon>Bacteroidota</taxon>
        <taxon>Flavobacteriia</taxon>
        <taxon>Flavobacteriales</taxon>
        <taxon>Ichthyobacteriaceae</taxon>
        <taxon>Ichthyobacterium</taxon>
    </lineage>
</organism>
<accession>A0A1J1EBK2</accession>
<protein>
    <submittedName>
        <fullName evidence="1">Uncharacterized protein</fullName>
    </submittedName>
</protein>
<keyword evidence="2" id="KW-1185">Reference proteome</keyword>
<evidence type="ECO:0000313" key="1">
    <source>
        <dbReference type="EMBL" id="BAV95307.1"/>
    </source>
</evidence>
<reference evidence="1 2" key="1">
    <citation type="submission" date="2014-03" db="EMBL/GenBank/DDBJ databases">
        <title>complete genome sequence of Flavobacteriaceae bacterium JBKA-6.</title>
        <authorList>
            <person name="Takano T."/>
            <person name="Nakamura Y."/>
            <person name="Takuma S."/>
            <person name="Yasuike M."/>
            <person name="Matsuyama T."/>
            <person name="Sakai T."/>
            <person name="Fujiwara A."/>
            <person name="Kimoto K."/>
            <person name="Fukuda Y."/>
            <person name="Kondo H."/>
            <person name="Hirono I."/>
            <person name="Nakayasu C."/>
        </authorList>
    </citation>
    <scope>NUCLEOTIDE SEQUENCE [LARGE SCALE GENOMIC DNA]</scope>
    <source>
        <strain evidence="1 2">JBKA-6</strain>
    </source>
</reference>
<evidence type="ECO:0000313" key="2">
    <source>
        <dbReference type="Proteomes" id="UP000243197"/>
    </source>
</evidence>
<dbReference type="Proteomes" id="UP000243197">
    <property type="component" value="Chromosome"/>
</dbReference>
<dbReference type="EMBL" id="AP014564">
    <property type="protein sequence ID" value="BAV95307.1"/>
    <property type="molecule type" value="Genomic_DNA"/>
</dbReference>
<sequence>MFIKKISIFIFLLIVVCCKGHRWPTASDHERYLKDIKRGVIDPELVGIWIHVPKPGNELDTIDLKIFKKNKILNEKVSYYKKLKEFGCRDGYKGNQLWVLEKKGIKGVYISIYDYYPPDNKPYTFMMSVINYTIKGDSFFEPFGTEFTKLEKYDKEMYDKLLKTDLPCMDLSTINND</sequence>
<name>A0A1J1EBK2_9FLAO</name>
<dbReference type="AlphaFoldDB" id="A0A1J1EBK2"/>